<comment type="caution">
    <text evidence="1">The sequence shown here is derived from an EMBL/GenBank/DDBJ whole genome shotgun (WGS) entry which is preliminary data.</text>
</comment>
<proteinExistence type="predicted"/>
<reference evidence="1" key="2">
    <citation type="submission" date="2020-09" db="EMBL/GenBank/DDBJ databases">
        <authorList>
            <person name="Sun Q."/>
            <person name="Kim S."/>
        </authorList>
    </citation>
    <scope>NUCLEOTIDE SEQUENCE</scope>
    <source>
        <strain evidence="1">KCTC 12113</strain>
    </source>
</reference>
<sequence>MSYENIKSGLGSTDISLQNQNMIFDSFYYLSANHKEENGENQNNFFLSELRNPVCKMGGTV</sequence>
<dbReference type="AlphaFoldDB" id="A0A918MQ41"/>
<dbReference type="Proteomes" id="UP000634668">
    <property type="component" value="Unassembled WGS sequence"/>
</dbReference>
<accession>A0A918MQ41</accession>
<organism evidence="1 2">
    <name type="scientific">Arenibacter certesii</name>
    <dbReference type="NCBI Taxonomy" id="228955"/>
    <lineage>
        <taxon>Bacteria</taxon>
        <taxon>Pseudomonadati</taxon>
        <taxon>Bacteroidota</taxon>
        <taxon>Flavobacteriia</taxon>
        <taxon>Flavobacteriales</taxon>
        <taxon>Flavobacteriaceae</taxon>
        <taxon>Arenibacter</taxon>
    </lineage>
</organism>
<protein>
    <submittedName>
        <fullName evidence="1">Uncharacterized protein</fullName>
    </submittedName>
</protein>
<gene>
    <name evidence="1" type="ORF">GCM10007383_36570</name>
</gene>
<reference evidence="1" key="1">
    <citation type="journal article" date="2014" name="Int. J. Syst. Evol. Microbiol.">
        <title>Complete genome sequence of Corynebacterium casei LMG S-19264T (=DSM 44701T), isolated from a smear-ripened cheese.</title>
        <authorList>
            <consortium name="US DOE Joint Genome Institute (JGI-PGF)"/>
            <person name="Walter F."/>
            <person name="Albersmeier A."/>
            <person name="Kalinowski J."/>
            <person name="Ruckert C."/>
        </authorList>
    </citation>
    <scope>NUCLEOTIDE SEQUENCE</scope>
    <source>
        <strain evidence="1">KCTC 12113</strain>
    </source>
</reference>
<evidence type="ECO:0000313" key="1">
    <source>
        <dbReference type="EMBL" id="GGW49292.1"/>
    </source>
</evidence>
<dbReference type="EMBL" id="BMWP01000039">
    <property type="protein sequence ID" value="GGW49292.1"/>
    <property type="molecule type" value="Genomic_DNA"/>
</dbReference>
<keyword evidence="2" id="KW-1185">Reference proteome</keyword>
<evidence type="ECO:0000313" key="2">
    <source>
        <dbReference type="Proteomes" id="UP000634668"/>
    </source>
</evidence>
<name>A0A918MQ41_9FLAO</name>